<sequence length="303" mass="32541">MSNVTAWWTKAALVLTLAQLAQDGLAQPGAPVRRSVSLQTIEQKISMLEKLLGQSSVAARVLASGSEQAQRHLGAARELAVRARSLSAVGELPRADALLNEAIWEIGRAQQLVPDSGVRRVADRARYMQLEDSVAALRRTSEIGQPAAGPGAEPLAGVVAQADVHVQRAVGLAAAERYSEANQELDLALMLLMKEASSRLAGQTLVYGTRFANRREEFDHELERHRSFERLVPLALAELRPAPEAVAVVQRHVARARELRERGEAVAGRDLAAAIGHVVDGTYALRSALQASGLVVPQTMGGQ</sequence>
<organism evidence="2 3">
    <name type="scientific">Ramlibacter lithotrophicus</name>
    <dbReference type="NCBI Taxonomy" id="2606681"/>
    <lineage>
        <taxon>Bacteria</taxon>
        <taxon>Pseudomonadati</taxon>
        <taxon>Pseudomonadota</taxon>
        <taxon>Betaproteobacteria</taxon>
        <taxon>Burkholderiales</taxon>
        <taxon>Comamonadaceae</taxon>
        <taxon>Ramlibacter</taxon>
    </lineage>
</organism>
<gene>
    <name evidence="2" type="ORF">RAMLITH_13910</name>
</gene>
<evidence type="ECO:0000313" key="3">
    <source>
        <dbReference type="Proteomes" id="UP000521868"/>
    </source>
</evidence>
<name>A0A7X6I731_9BURK</name>
<feature type="chain" id="PRO_5030793919" description="FCD domain-containing protein" evidence="1">
    <location>
        <begin position="27"/>
        <end position="303"/>
    </location>
</feature>
<protein>
    <recommendedName>
        <fullName evidence="4">FCD domain-containing protein</fullName>
    </recommendedName>
</protein>
<evidence type="ECO:0008006" key="4">
    <source>
        <dbReference type="Google" id="ProtNLM"/>
    </source>
</evidence>
<dbReference type="AlphaFoldDB" id="A0A7X6I731"/>
<evidence type="ECO:0000256" key="1">
    <source>
        <dbReference type="SAM" id="SignalP"/>
    </source>
</evidence>
<dbReference type="RefSeq" id="WP_168108032.1">
    <property type="nucleotide sequence ID" value="NZ_VTOX01000004.1"/>
</dbReference>
<dbReference type="Proteomes" id="UP000521868">
    <property type="component" value="Unassembled WGS sequence"/>
</dbReference>
<reference evidence="2 3" key="1">
    <citation type="journal article" date="2020" name="Nature">
        <title>Bacterial chemolithoautotrophy via manganese oxidation.</title>
        <authorList>
            <person name="Yu H."/>
            <person name="Leadbetter J.R."/>
        </authorList>
    </citation>
    <scope>NUCLEOTIDE SEQUENCE [LARGE SCALE GENOMIC DNA]</scope>
    <source>
        <strain evidence="2 3">RBP-1</strain>
    </source>
</reference>
<evidence type="ECO:0000313" key="2">
    <source>
        <dbReference type="EMBL" id="NKE66921.1"/>
    </source>
</evidence>
<keyword evidence="3" id="KW-1185">Reference proteome</keyword>
<dbReference type="EMBL" id="VTOX01000004">
    <property type="protein sequence ID" value="NKE66921.1"/>
    <property type="molecule type" value="Genomic_DNA"/>
</dbReference>
<accession>A0A7X6I731</accession>
<comment type="caution">
    <text evidence="2">The sequence shown here is derived from an EMBL/GenBank/DDBJ whole genome shotgun (WGS) entry which is preliminary data.</text>
</comment>
<keyword evidence="1" id="KW-0732">Signal</keyword>
<feature type="signal peptide" evidence="1">
    <location>
        <begin position="1"/>
        <end position="26"/>
    </location>
</feature>
<proteinExistence type="predicted"/>